<dbReference type="Proteomes" id="UP000464593">
    <property type="component" value="Chromosome"/>
</dbReference>
<evidence type="ECO:0000313" key="1">
    <source>
        <dbReference type="EMBL" id="QHB27315.1"/>
    </source>
</evidence>
<reference evidence="1 2" key="1">
    <citation type="submission" date="2019-05" db="EMBL/GenBank/DDBJ databases">
        <title>Complete genome sequence of Pseudomonas Pseudomonas resinovorans.</title>
        <authorList>
            <person name="Chen H.-P."/>
        </authorList>
    </citation>
    <scope>NUCLEOTIDE SEQUENCE [LARGE SCALE GENOMIC DNA]</scope>
    <source>
        <strain evidence="1 2">TCU-CK1</strain>
    </source>
</reference>
<proteinExistence type="predicted"/>
<evidence type="ECO:0000313" key="2">
    <source>
        <dbReference type="Proteomes" id="UP000464593"/>
    </source>
</evidence>
<evidence type="ECO:0008006" key="3">
    <source>
        <dbReference type="Google" id="ProtNLM"/>
    </source>
</evidence>
<dbReference type="EMBL" id="CP040324">
    <property type="protein sequence ID" value="QHB27315.1"/>
    <property type="molecule type" value="Genomic_DNA"/>
</dbReference>
<organism evidence="1 2">
    <name type="scientific">Pseudomonas monteilii</name>
    <dbReference type="NCBI Taxonomy" id="76759"/>
    <lineage>
        <taxon>Bacteria</taxon>
        <taxon>Pseudomonadati</taxon>
        <taxon>Pseudomonadota</taxon>
        <taxon>Gammaproteobacteria</taxon>
        <taxon>Pseudomonadales</taxon>
        <taxon>Pseudomonadaceae</taxon>
        <taxon>Pseudomonas</taxon>
    </lineage>
</organism>
<gene>
    <name evidence="1" type="ORF">TCK1_1969</name>
</gene>
<name>A0AAE6RBU4_9PSED</name>
<protein>
    <recommendedName>
        <fullName evidence="3">Isochorismatase family protein</fullName>
    </recommendedName>
</protein>
<sequence length="188" mass="20782">MRQVLLIVDVQSTFSPPEWLVDGLRRLSANIPTIASVELHDEQVTPFERQLGWHPAAEDESLVEARPSLYQAWLRAERRSYRVHSAAGCRAGAGVRAADRNLRAGRWLCPVRCGADAYPGDGHDRRLFAGPFWQAGHRVVAASLPSSHYLGRGTGRTGRTDLTHVVTLPSSGASSSRARSMCWRFPNL</sequence>
<dbReference type="AlphaFoldDB" id="A0AAE6RBU4"/>
<accession>A0AAE6RBU4</accession>